<accession>A0A9D2L6Y6</accession>
<dbReference type="PIRSF" id="PIRSF016184">
    <property type="entry name" value="PhzC_PhzF"/>
    <property type="match status" value="1"/>
</dbReference>
<dbReference type="PANTHER" id="PTHR13774">
    <property type="entry name" value="PHENAZINE BIOSYNTHESIS PROTEIN"/>
    <property type="match status" value="1"/>
</dbReference>
<dbReference type="Proteomes" id="UP000886804">
    <property type="component" value="Unassembled WGS sequence"/>
</dbReference>
<proteinExistence type="inferred from homology"/>
<protein>
    <submittedName>
        <fullName evidence="4">PhzF family phenazine biosynthesis protein</fullName>
    </submittedName>
</protein>
<dbReference type="GO" id="GO:0016853">
    <property type="term" value="F:isomerase activity"/>
    <property type="evidence" value="ECO:0007669"/>
    <property type="project" value="UniProtKB-KW"/>
</dbReference>
<sequence length="259" mass="28842">MKQYVVDAFTDTVFKGNPAAVCILPEWISDSLMQSIAKENNLSETAFAVKNGDGYGLRWFTPGGEIDLCGHATLGTAYVLLNVIETDCSRISFLTKSGRLTVKRERDLYEMDMPAYHLKQVPVTDEMEQAIGYRPVEAWMGRDLVCVMEDEQQVFQAVPDEEKVKKLDGLLLQITAPGTAYDCVTRSFAPKLNVSEDPVCGSGHCHVIPLWAEKKKQSQLTAFQASQRSGVLYCRMEKDRVMIAGKAALYSKAELFVPV</sequence>
<dbReference type="Pfam" id="PF02567">
    <property type="entry name" value="PhzC-PhzF"/>
    <property type="match status" value="1"/>
</dbReference>
<dbReference type="PANTHER" id="PTHR13774:SF17">
    <property type="entry name" value="PHENAZINE BIOSYNTHESIS-LIKE DOMAIN-CONTAINING PROTEIN"/>
    <property type="match status" value="1"/>
</dbReference>
<evidence type="ECO:0000313" key="4">
    <source>
        <dbReference type="EMBL" id="HJB07015.1"/>
    </source>
</evidence>
<evidence type="ECO:0000256" key="3">
    <source>
        <dbReference type="PIRSR" id="PIRSR016184-1"/>
    </source>
</evidence>
<dbReference type="EMBL" id="DWYS01000052">
    <property type="protein sequence ID" value="HJB07015.1"/>
    <property type="molecule type" value="Genomic_DNA"/>
</dbReference>
<reference evidence="4" key="1">
    <citation type="journal article" date="2021" name="PeerJ">
        <title>Extensive microbial diversity within the chicken gut microbiome revealed by metagenomics and culture.</title>
        <authorList>
            <person name="Gilroy R."/>
            <person name="Ravi A."/>
            <person name="Getino M."/>
            <person name="Pursley I."/>
            <person name="Horton D.L."/>
            <person name="Alikhan N.F."/>
            <person name="Baker D."/>
            <person name="Gharbi K."/>
            <person name="Hall N."/>
            <person name="Watson M."/>
            <person name="Adriaenssens E.M."/>
            <person name="Foster-Nyarko E."/>
            <person name="Jarju S."/>
            <person name="Secka A."/>
            <person name="Antonio M."/>
            <person name="Oren A."/>
            <person name="Chaudhuri R.R."/>
            <person name="La Ragione R."/>
            <person name="Hildebrand F."/>
            <person name="Pallen M.J."/>
        </authorList>
    </citation>
    <scope>NUCLEOTIDE SEQUENCE</scope>
    <source>
        <strain evidence="4">CHK188-4685</strain>
    </source>
</reference>
<dbReference type="Gene3D" id="3.10.310.10">
    <property type="entry name" value="Diaminopimelate Epimerase, Chain A, domain 1"/>
    <property type="match status" value="2"/>
</dbReference>
<gene>
    <name evidence="4" type="ORF">H9716_04045</name>
</gene>
<organism evidence="4 5">
    <name type="scientific">Candidatus Enterocloster faecavium</name>
    <dbReference type="NCBI Taxonomy" id="2838560"/>
    <lineage>
        <taxon>Bacteria</taxon>
        <taxon>Bacillati</taxon>
        <taxon>Bacillota</taxon>
        <taxon>Clostridia</taxon>
        <taxon>Lachnospirales</taxon>
        <taxon>Lachnospiraceae</taxon>
        <taxon>Enterocloster</taxon>
    </lineage>
</organism>
<dbReference type="SUPFAM" id="SSF54506">
    <property type="entry name" value="Diaminopimelate epimerase-like"/>
    <property type="match status" value="1"/>
</dbReference>
<evidence type="ECO:0000256" key="2">
    <source>
        <dbReference type="ARBA" id="ARBA00023235"/>
    </source>
</evidence>
<dbReference type="GO" id="GO:0005737">
    <property type="term" value="C:cytoplasm"/>
    <property type="evidence" value="ECO:0007669"/>
    <property type="project" value="TreeGrafter"/>
</dbReference>
<evidence type="ECO:0000313" key="5">
    <source>
        <dbReference type="Proteomes" id="UP000886804"/>
    </source>
</evidence>
<dbReference type="AlphaFoldDB" id="A0A9D2L6Y6"/>
<evidence type="ECO:0000256" key="1">
    <source>
        <dbReference type="ARBA" id="ARBA00008270"/>
    </source>
</evidence>
<reference evidence="4" key="2">
    <citation type="submission" date="2021-04" db="EMBL/GenBank/DDBJ databases">
        <authorList>
            <person name="Gilroy R."/>
        </authorList>
    </citation>
    <scope>NUCLEOTIDE SEQUENCE</scope>
    <source>
        <strain evidence="4">CHK188-4685</strain>
    </source>
</reference>
<name>A0A9D2L6Y6_9FIRM</name>
<dbReference type="InterPro" id="IPR003719">
    <property type="entry name" value="Phenazine_PhzF-like"/>
</dbReference>
<dbReference type="NCBIfam" id="TIGR00654">
    <property type="entry name" value="PhzF_family"/>
    <property type="match status" value="1"/>
</dbReference>
<feature type="active site" evidence="3">
    <location>
        <position position="44"/>
    </location>
</feature>
<keyword evidence="2" id="KW-0413">Isomerase</keyword>
<comment type="similarity">
    <text evidence="1">Belongs to the PhzF family.</text>
</comment>
<comment type="caution">
    <text evidence="4">The sequence shown here is derived from an EMBL/GenBank/DDBJ whole genome shotgun (WGS) entry which is preliminary data.</text>
</comment>